<sequence>MENHAFSELRLVNRLLLGVFLAANLGYYLSLSTVQFPWLAYIGAAVGLAIILILWIGKRSTLFIFGFFAATILNTLHYEWHHLF</sequence>
<dbReference type="AlphaFoldDB" id="A0A0K9GR12"/>
<evidence type="ECO:0000313" key="3">
    <source>
        <dbReference type="Proteomes" id="UP000037146"/>
    </source>
</evidence>
<keyword evidence="3" id="KW-1185">Reference proteome</keyword>
<dbReference type="Proteomes" id="UP000037146">
    <property type="component" value="Unassembled WGS sequence"/>
</dbReference>
<protein>
    <submittedName>
        <fullName evidence="2">Uncharacterized protein</fullName>
    </submittedName>
</protein>
<keyword evidence="1" id="KW-0472">Membrane</keyword>
<proteinExistence type="predicted"/>
<evidence type="ECO:0000313" key="2">
    <source>
        <dbReference type="EMBL" id="KMY49026.1"/>
    </source>
</evidence>
<feature type="transmembrane region" description="Helical" evidence="1">
    <location>
        <begin position="12"/>
        <end position="30"/>
    </location>
</feature>
<reference evidence="3" key="1">
    <citation type="submission" date="2015-07" db="EMBL/GenBank/DDBJ databases">
        <title>Genome sequencing project for genomic taxonomy and phylogenomics of Bacillus-like bacteria.</title>
        <authorList>
            <person name="Liu B."/>
            <person name="Wang J."/>
            <person name="Zhu Y."/>
            <person name="Liu G."/>
            <person name="Chen Q."/>
            <person name="Chen Z."/>
            <person name="Lan J."/>
            <person name="Che J."/>
            <person name="Ge C."/>
            <person name="Shi H."/>
            <person name="Pan Z."/>
            <person name="Liu X."/>
        </authorList>
    </citation>
    <scope>NUCLEOTIDE SEQUENCE [LARGE SCALE GENOMIC DNA]</scope>
    <source>
        <strain evidence="3">FJAT-27997</strain>
    </source>
</reference>
<dbReference type="EMBL" id="LFZW01000001">
    <property type="protein sequence ID" value="KMY49026.1"/>
    <property type="molecule type" value="Genomic_DNA"/>
</dbReference>
<organism evidence="2 3">
    <name type="scientific">Peribacillus loiseleuriae</name>
    <dbReference type="NCBI Taxonomy" id="1679170"/>
    <lineage>
        <taxon>Bacteria</taxon>
        <taxon>Bacillati</taxon>
        <taxon>Bacillota</taxon>
        <taxon>Bacilli</taxon>
        <taxon>Bacillales</taxon>
        <taxon>Bacillaceae</taxon>
        <taxon>Peribacillus</taxon>
    </lineage>
</organism>
<comment type="caution">
    <text evidence="2">The sequence shown here is derived from an EMBL/GenBank/DDBJ whole genome shotgun (WGS) entry which is preliminary data.</text>
</comment>
<keyword evidence="1" id="KW-1133">Transmembrane helix</keyword>
<keyword evidence="1" id="KW-0812">Transmembrane</keyword>
<dbReference type="RefSeq" id="WP_049680358.1">
    <property type="nucleotide sequence ID" value="NZ_LFZW01000001.1"/>
</dbReference>
<feature type="transmembrane region" description="Helical" evidence="1">
    <location>
        <begin position="36"/>
        <end position="55"/>
    </location>
</feature>
<gene>
    <name evidence="2" type="ORF">AC625_05480</name>
</gene>
<accession>A0A0K9GR12</accession>
<feature type="transmembrane region" description="Helical" evidence="1">
    <location>
        <begin position="62"/>
        <end position="80"/>
    </location>
</feature>
<evidence type="ECO:0000256" key="1">
    <source>
        <dbReference type="SAM" id="Phobius"/>
    </source>
</evidence>
<name>A0A0K9GR12_9BACI</name>
<dbReference type="OrthoDB" id="2453380at2"/>
<dbReference type="PATRIC" id="fig|1679170.3.peg.1174"/>